<feature type="active site" description="Charge relay system" evidence="5">
    <location>
        <position position="342"/>
    </location>
</feature>
<feature type="domain" description="Peptidase S8/S53" evidence="6">
    <location>
        <begin position="108"/>
        <end position="388"/>
    </location>
</feature>
<feature type="active site" description="Charge relay system" evidence="5">
    <location>
        <position position="152"/>
    </location>
</feature>
<protein>
    <submittedName>
        <fullName evidence="7">Subtilase family protein</fullName>
    </submittedName>
</protein>
<dbReference type="InterPro" id="IPR022398">
    <property type="entry name" value="Peptidase_S8_His-AS"/>
</dbReference>
<evidence type="ECO:0000256" key="5">
    <source>
        <dbReference type="PROSITE-ProRule" id="PRU01240"/>
    </source>
</evidence>
<dbReference type="Gene3D" id="3.40.50.200">
    <property type="entry name" value="Peptidase S8/S53 domain"/>
    <property type="match status" value="1"/>
</dbReference>
<evidence type="ECO:0000256" key="3">
    <source>
        <dbReference type="ARBA" id="ARBA00022801"/>
    </source>
</evidence>
<dbReference type="PROSITE" id="PS00136">
    <property type="entry name" value="SUBTILASE_ASP"/>
    <property type="match status" value="1"/>
</dbReference>
<dbReference type="KEGG" id="clt:CM240_2639"/>
<keyword evidence="4 5" id="KW-0720">Serine protease</keyword>
<dbReference type="STRING" id="1216932.CM240_2639"/>
<dbReference type="RefSeq" id="WP_051483836.1">
    <property type="nucleotide sequence ID" value="NZ_HG917868.1"/>
</dbReference>
<evidence type="ECO:0000256" key="4">
    <source>
        <dbReference type="ARBA" id="ARBA00022825"/>
    </source>
</evidence>
<dbReference type="GO" id="GO:0004252">
    <property type="term" value="F:serine-type endopeptidase activity"/>
    <property type="evidence" value="ECO:0007669"/>
    <property type="project" value="UniProtKB-UniRule"/>
</dbReference>
<dbReference type="InterPro" id="IPR023827">
    <property type="entry name" value="Peptidase_S8_Asp-AS"/>
</dbReference>
<dbReference type="SUPFAM" id="SSF52743">
    <property type="entry name" value="Subtilisin-like"/>
    <property type="match status" value="1"/>
</dbReference>
<dbReference type="eggNOG" id="COG1404">
    <property type="taxonomic scope" value="Bacteria"/>
</dbReference>
<evidence type="ECO:0000313" key="7">
    <source>
        <dbReference type="EMBL" id="CDM69763.1"/>
    </source>
</evidence>
<keyword evidence="2 5" id="KW-0645">Protease</keyword>
<dbReference type="InterPro" id="IPR050131">
    <property type="entry name" value="Peptidase_S8_subtilisin-like"/>
</dbReference>
<dbReference type="PANTHER" id="PTHR43806">
    <property type="entry name" value="PEPTIDASE S8"/>
    <property type="match status" value="1"/>
</dbReference>
<accession>W6RZ54</accession>
<dbReference type="GO" id="GO:0006508">
    <property type="term" value="P:proteolysis"/>
    <property type="evidence" value="ECO:0007669"/>
    <property type="project" value="UniProtKB-KW"/>
</dbReference>
<evidence type="ECO:0000256" key="2">
    <source>
        <dbReference type="ARBA" id="ARBA00022670"/>
    </source>
</evidence>
<dbReference type="OrthoDB" id="9798386at2"/>
<keyword evidence="8" id="KW-1185">Reference proteome</keyword>
<organism evidence="7 8">
    <name type="scientific">Clostridium bornimense</name>
    <dbReference type="NCBI Taxonomy" id="1216932"/>
    <lineage>
        <taxon>Bacteria</taxon>
        <taxon>Bacillati</taxon>
        <taxon>Bacillota</taxon>
        <taxon>Clostridia</taxon>
        <taxon>Eubacteriales</taxon>
        <taxon>Clostridiaceae</taxon>
        <taxon>Clostridium</taxon>
    </lineage>
</organism>
<dbReference type="PRINTS" id="PR00723">
    <property type="entry name" value="SUBTILISIN"/>
</dbReference>
<dbReference type="Proteomes" id="UP000019426">
    <property type="component" value="Chromosome M2/40_rep1"/>
</dbReference>
<evidence type="ECO:0000313" key="8">
    <source>
        <dbReference type="Proteomes" id="UP000019426"/>
    </source>
</evidence>
<dbReference type="PROSITE" id="PS51892">
    <property type="entry name" value="SUBTILASE"/>
    <property type="match status" value="1"/>
</dbReference>
<dbReference type="AlphaFoldDB" id="W6RZ54"/>
<dbReference type="Pfam" id="PF00082">
    <property type="entry name" value="Peptidase_S8"/>
    <property type="match status" value="1"/>
</dbReference>
<dbReference type="InterPro" id="IPR036852">
    <property type="entry name" value="Peptidase_S8/S53_dom_sf"/>
</dbReference>
<dbReference type="PATRIC" id="fig|1216932.3.peg.2606"/>
<gene>
    <name evidence="7" type="ORF">CM240_2639</name>
</gene>
<name>W6RZ54_9CLOT</name>
<evidence type="ECO:0000259" key="6">
    <source>
        <dbReference type="Pfam" id="PF00082"/>
    </source>
</evidence>
<keyword evidence="3 5" id="KW-0378">Hydrolase</keyword>
<dbReference type="PANTHER" id="PTHR43806:SF65">
    <property type="entry name" value="SERINE PROTEASE APRX"/>
    <property type="match status" value="1"/>
</dbReference>
<evidence type="ECO:0000256" key="1">
    <source>
        <dbReference type="ARBA" id="ARBA00011073"/>
    </source>
</evidence>
<comment type="similarity">
    <text evidence="1 5">Belongs to the peptidase S8 family.</text>
</comment>
<reference evidence="7 8" key="1">
    <citation type="submission" date="2013-11" db="EMBL/GenBank/DDBJ databases">
        <title>Complete genome sequence of Clostridum sp. M2/40.</title>
        <authorList>
            <person name="Wibberg D."/>
            <person name="Puehler A."/>
            <person name="Schlueter A."/>
        </authorList>
    </citation>
    <scope>NUCLEOTIDE SEQUENCE [LARGE SCALE GENOMIC DNA]</scope>
    <source>
        <strain evidence="8">M2/40</strain>
    </source>
</reference>
<dbReference type="InterPro" id="IPR015500">
    <property type="entry name" value="Peptidase_S8_subtilisin-rel"/>
</dbReference>
<dbReference type="EMBL" id="HG917868">
    <property type="protein sequence ID" value="CDM69763.1"/>
    <property type="molecule type" value="Genomic_DNA"/>
</dbReference>
<dbReference type="InterPro" id="IPR000209">
    <property type="entry name" value="Peptidase_S8/S53_dom"/>
</dbReference>
<sequence length="411" mass="45652">MIFLKNKLSWELKNTINETYLKNLRVLIEFSNLGETAEKKLRSMGCTIFYRNDFIKVISAEVSPKNINRLIELPYIKYISLDKHCYLCGSNILSSNGVSSSTKLPGTGKGVTIGIIDSGVYPHTDLKKPTNKIKNFIDLYSEITEPYDNNGHGTFISGVICGSGITKSGMYKGIAIDSSIVMIKAFDSLGKSYCSDLLQGLDYIKNNPELEINIVLLPCELNSYDKFLLSLFDKYFQFFNDINIPIIVSAGHNGNVEGKISGFALLNNCITVGGIIDSRYEKKPYKYSSGGIVTKIIKPNFVAAASNIVSLNCDSSYISIRNGSKVYPRKLQEQYTTYSGTSISAAYIAGICAIILEIIPELKPVDVHAILKFCSENIGLPKHLQGYGQVSISKLHDKLDRINKESKRKKY</sequence>
<dbReference type="PROSITE" id="PS00137">
    <property type="entry name" value="SUBTILASE_HIS"/>
    <property type="match status" value="1"/>
</dbReference>
<proteinExistence type="inferred from homology"/>
<feature type="active site" description="Charge relay system" evidence="5">
    <location>
        <position position="117"/>
    </location>
</feature>
<dbReference type="HOGENOM" id="CLU_011263_15_5_9"/>